<feature type="region of interest" description="Disordered" evidence="10">
    <location>
        <begin position="19"/>
        <end position="66"/>
    </location>
</feature>
<dbReference type="InterPro" id="IPR000742">
    <property type="entry name" value="EGF"/>
</dbReference>
<feature type="compositionally biased region" description="Polar residues" evidence="10">
    <location>
        <begin position="217"/>
        <end position="226"/>
    </location>
</feature>
<dbReference type="SMART" id="SM00179">
    <property type="entry name" value="EGF_CA"/>
    <property type="match status" value="3"/>
</dbReference>
<evidence type="ECO:0000259" key="13">
    <source>
        <dbReference type="PROSITE" id="PS50026"/>
    </source>
</evidence>
<reference evidence="14 15" key="1">
    <citation type="submission" date="2020-06" db="EMBL/GenBank/DDBJ databases">
        <authorList>
            <consortium name="Wellcome Sanger Institute Data Sharing"/>
        </authorList>
    </citation>
    <scope>NUCLEOTIDE SEQUENCE [LARGE SCALE GENOMIC DNA]</scope>
</reference>
<organism evidence="14 15">
    <name type="scientific">Denticeps clupeoides</name>
    <name type="common">denticle herring</name>
    <dbReference type="NCBI Taxonomy" id="299321"/>
    <lineage>
        <taxon>Eukaryota</taxon>
        <taxon>Metazoa</taxon>
        <taxon>Chordata</taxon>
        <taxon>Craniata</taxon>
        <taxon>Vertebrata</taxon>
        <taxon>Euteleostomi</taxon>
        <taxon>Actinopterygii</taxon>
        <taxon>Neopterygii</taxon>
        <taxon>Teleostei</taxon>
        <taxon>Clupei</taxon>
        <taxon>Clupeiformes</taxon>
        <taxon>Denticipitoidei</taxon>
        <taxon>Denticipitidae</taxon>
        <taxon>Denticeps</taxon>
    </lineage>
</organism>
<dbReference type="PROSITE" id="PS00010">
    <property type="entry name" value="ASX_HYDROXYL"/>
    <property type="match status" value="1"/>
</dbReference>
<reference evidence="14" key="3">
    <citation type="submission" date="2025-09" db="UniProtKB">
        <authorList>
            <consortium name="Ensembl"/>
        </authorList>
    </citation>
    <scope>IDENTIFICATION</scope>
</reference>
<feature type="domain" description="EGF-like" evidence="13">
    <location>
        <begin position="538"/>
        <end position="575"/>
    </location>
</feature>
<dbReference type="Gene3D" id="2.10.25.10">
    <property type="entry name" value="Laminin"/>
    <property type="match status" value="2"/>
</dbReference>
<dbReference type="AlphaFoldDB" id="A0AAY4E1A3"/>
<feature type="transmembrane region" description="Helical" evidence="11">
    <location>
        <begin position="798"/>
        <end position="823"/>
    </location>
</feature>
<dbReference type="SMART" id="SM00181">
    <property type="entry name" value="EGF"/>
    <property type="match status" value="3"/>
</dbReference>
<dbReference type="SUPFAM" id="SSF57196">
    <property type="entry name" value="EGF/Laminin"/>
    <property type="match status" value="1"/>
</dbReference>
<evidence type="ECO:0000256" key="10">
    <source>
        <dbReference type="SAM" id="MobiDB-lite"/>
    </source>
</evidence>
<feature type="compositionally biased region" description="Low complexity" evidence="10">
    <location>
        <begin position="461"/>
        <end position="477"/>
    </location>
</feature>
<evidence type="ECO:0000256" key="4">
    <source>
        <dbReference type="ARBA" id="ARBA00022729"/>
    </source>
</evidence>
<dbReference type="Ensembl" id="ENSDCDT00010061828.1">
    <property type="protein sequence ID" value="ENSDCDP00010051370.1"/>
    <property type="gene ID" value="ENSDCDG00010030290.1"/>
</dbReference>
<evidence type="ECO:0000256" key="9">
    <source>
        <dbReference type="PROSITE-ProRule" id="PRU00076"/>
    </source>
</evidence>
<dbReference type="SUPFAM" id="SSF57184">
    <property type="entry name" value="Growth factor receptor domain"/>
    <property type="match status" value="1"/>
</dbReference>
<feature type="chain" id="PRO_5044214369" description="EGF-like domain-containing protein" evidence="12">
    <location>
        <begin position="20"/>
        <end position="930"/>
    </location>
</feature>
<keyword evidence="7 9" id="KW-1015">Disulfide bond</keyword>
<keyword evidence="11" id="KW-1133">Transmembrane helix</keyword>
<feature type="compositionally biased region" description="Low complexity" evidence="10">
    <location>
        <begin position="493"/>
        <end position="523"/>
    </location>
</feature>
<keyword evidence="3 9" id="KW-0245">EGF-like domain</keyword>
<dbReference type="InterPro" id="IPR000152">
    <property type="entry name" value="EGF-type_Asp/Asn_hydroxyl_site"/>
</dbReference>
<feature type="region of interest" description="Disordered" evidence="10">
    <location>
        <begin position="193"/>
        <end position="300"/>
    </location>
</feature>
<dbReference type="RefSeq" id="XP_028846939.1">
    <property type="nucleotide sequence ID" value="XM_028991106.1"/>
</dbReference>
<dbReference type="Proteomes" id="UP000694580">
    <property type="component" value="Chromosome 9"/>
</dbReference>
<feature type="disulfide bond" evidence="9">
    <location>
        <begin position="565"/>
        <end position="574"/>
    </location>
</feature>
<feature type="compositionally biased region" description="Polar residues" evidence="10">
    <location>
        <begin position="316"/>
        <end position="338"/>
    </location>
</feature>
<accession>A0AAY4E1A3</accession>
<feature type="compositionally biased region" description="Polar residues" evidence="10">
    <location>
        <begin position="193"/>
        <end position="206"/>
    </location>
</feature>
<feature type="compositionally biased region" description="Basic and acidic residues" evidence="10">
    <location>
        <begin position="342"/>
        <end position="351"/>
    </location>
</feature>
<dbReference type="CDD" id="cd00054">
    <property type="entry name" value="EGF_CA"/>
    <property type="match status" value="2"/>
</dbReference>
<dbReference type="Pfam" id="PF07645">
    <property type="entry name" value="EGF_CA"/>
    <property type="match status" value="1"/>
</dbReference>
<dbReference type="GO" id="GO:0005886">
    <property type="term" value="C:plasma membrane"/>
    <property type="evidence" value="ECO:0007669"/>
    <property type="project" value="UniProtKB-SubCell"/>
</dbReference>
<keyword evidence="6 11" id="KW-0472">Membrane</keyword>
<keyword evidence="15" id="KW-1185">Reference proteome</keyword>
<dbReference type="GO" id="GO:0007507">
    <property type="term" value="P:heart development"/>
    <property type="evidence" value="ECO:0007669"/>
    <property type="project" value="TreeGrafter"/>
</dbReference>
<dbReference type="PROSITE" id="PS00022">
    <property type="entry name" value="EGF_1"/>
    <property type="match status" value="1"/>
</dbReference>
<evidence type="ECO:0000256" key="11">
    <source>
        <dbReference type="SAM" id="Phobius"/>
    </source>
</evidence>
<dbReference type="GeneID" id="114796690"/>
<dbReference type="PROSITE" id="PS50026">
    <property type="entry name" value="EGF_3"/>
    <property type="match status" value="2"/>
</dbReference>
<feature type="domain" description="EGF-like" evidence="13">
    <location>
        <begin position="577"/>
        <end position="616"/>
    </location>
</feature>
<evidence type="ECO:0000256" key="7">
    <source>
        <dbReference type="ARBA" id="ARBA00023157"/>
    </source>
</evidence>
<evidence type="ECO:0000256" key="5">
    <source>
        <dbReference type="ARBA" id="ARBA00022737"/>
    </source>
</evidence>
<proteinExistence type="predicted"/>
<dbReference type="PROSITE" id="PS01187">
    <property type="entry name" value="EGF_CA"/>
    <property type="match status" value="1"/>
</dbReference>
<dbReference type="InterPro" id="IPR001881">
    <property type="entry name" value="EGF-like_Ca-bd_dom"/>
</dbReference>
<dbReference type="GeneTree" id="ENSGT00710000106813"/>
<dbReference type="PANTHER" id="PTHR24037:SF3">
    <property type="entry name" value="PROTEIN HEG HOMOLOG 1"/>
    <property type="match status" value="1"/>
</dbReference>
<keyword evidence="8" id="KW-0325">Glycoprotein</keyword>
<evidence type="ECO:0000256" key="6">
    <source>
        <dbReference type="ARBA" id="ARBA00023136"/>
    </source>
</evidence>
<evidence type="ECO:0000256" key="12">
    <source>
        <dbReference type="SAM" id="SignalP"/>
    </source>
</evidence>
<dbReference type="InterPro" id="IPR009030">
    <property type="entry name" value="Growth_fac_rcpt_cys_sf"/>
</dbReference>
<keyword evidence="4 12" id="KW-0732">Signal</keyword>
<evidence type="ECO:0000313" key="15">
    <source>
        <dbReference type="Proteomes" id="UP000694580"/>
    </source>
</evidence>
<gene>
    <name evidence="14" type="primary">HEG1</name>
</gene>
<evidence type="ECO:0000313" key="14">
    <source>
        <dbReference type="Ensembl" id="ENSDCDP00010051370.1"/>
    </source>
</evidence>
<feature type="compositionally biased region" description="Polar residues" evidence="10">
    <location>
        <begin position="254"/>
        <end position="270"/>
    </location>
</feature>
<feature type="region of interest" description="Disordered" evidence="10">
    <location>
        <begin position="315"/>
        <end position="433"/>
    </location>
</feature>
<dbReference type="PANTHER" id="PTHR24037">
    <property type="entry name" value="HEART DEVELOPMENT PROTEIN WITH EGF-LIKE DOMAINS 1"/>
    <property type="match status" value="1"/>
</dbReference>
<evidence type="ECO:0000256" key="1">
    <source>
        <dbReference type="ARBA" id="ARBA00004236"/>
    </source>
</evidence>
<dbReference type="InterPro" id="IPR049883">
    <property type="entry name" value="NOTCH1_EGF-like"/>
</dbReference>
<sequence length="930" mass="100207">MEPRVFLALLAALAAGADAAGRVPPPPRQSGAVYPAGTSTEFAATDPGSAAAQTHHTPTESEVRGLHTITGRTRARPTNQMPEQETHLNVRLDAGAATELTSAGTPVSIDFVSEWERPAATRVADPRPGTSQERQAFTEARTIRETPVALVTEPSTNVRHLATQRDVSYISSTVSRAGERSLLSVTINSTYSYTGDSGSESFTSDAGSVATKGGGSSDNATASGFDQTVVTSHSNSRTNSSVSASTDTEGPRLSTWTHSRTGQPNVTQGRDPTSSHDSTHDSTPSVTEASNDPGDRDVTHSSHAFTEIHFVPSVSPLMSSEDTPTFNTEASSRPSTGTVRLPTHEQTDVDHGVTTVSPTIRSSITHVDDSFSSVSATENRTDQTEVQSTVVTQRQTEKDPHHVTATPPPPSTNLPTSTPVPATSHHPQTSTGVEQQTVIVTIDATHRSTQGTPSISHRFPSTRTGQTSSSTGTDVTTFHQEPSGELPRKTQHPSTTPSYSKSSSTKSSSTQTPSIQTQGSSTTLAATPQGHVRSTPTPGLPCGPRSCANGGQCVMQAVGGYKCVCLPAWTGPSCTEDVNECKSSPCPAGSACVNTRGSFSCECPIGMDLEDGRTCSLVKTFLGTFTINNSHSDLLHPLNSGHHEVHRELIHLLNTTLSILRDYRRSTLGKWEGLHVRAVNMFSISTNVTSADVYNSIQMSLRNCSQLSSHCRVVLEHRLSYRVESLCNVQTNQCDQTRSVCTDFSGTQYCKCQPGYYKHSSDDQTCLDCGDGYKLENGTCVRCTFGFGGFNCKNFYELIALVVSPVGGGLLLILLIALIVTCCRKDKNDISKIIFKSGDFQMSPYADFPKNNRVSMEWGRETIEMQENGSTKNLLQMSDIYYSPALRNSDLERNGLYPFSGLPGSRHSCIYPAQWNLSFISDDSRRRDYF</sequence>
<keyword evidence="11" id="KW-0812">Transmembrane</keyword>
<feature type="compositionally biased region" description="Low complexity" evidence="10">
    <location>
        <begin position="228"/>
        <end position="246"/>
    </location>
</feature>
<dbReference type="FunFam" id="2.10.25.10:FF:000610">
    <property type="entry name" value="protein HEG homolog 1 isoform X1"/>
    <property type="match status" value="1"/>
</dbReference>
<keyword evidence="2" id="KW-1003">Cell membrane</keyword>
<protein>
    <recommendedName>
        <fullName evidence="13">EGF-like domain-containing protein</fullName>
    </recommendedName>
</protein>
<evidence type="ECO:0000256" key="2">
    <source>
        <dbReference type="ARBA" id="ARBA00022475"/>
    </source>
</evidence>
<dbReference type="GO" id="GO:0005509">
    <property type="term" value="F:calcium ion binding"/>
    <property type="evidence" value="ECO:0007669"/>
    <property type="project" value="InterPro"/>
</dbReference>
<reference evidence="14" key="2">
    <citation type="submission" date="2025-08" db="UniProtKB">
        <authorList>
            <consortium name="Ensembl"/>
        </authorList>
    </citation>
    <scope>IDENTIFICATION</scope>
</reference>
<name>A0AAY4E1A3_9TELE</name>
<dbReference type="InterPro" id="IPR018097">
    <property type="entry name" value="EGF_Ca-bd_CS"/>
</dbReference>
<evidence type="ECO:0000256" key="8">
    <source>
        <dbReference type="ARBA" id="ARBA00023180"/>
    </source>
</evidence>
<comment type="caution">
    <text evidence="9">Lacks conserved residue(s) required for the propagation of feature annotation.</text>
</comment>
<feature type="region of interest" description="Disordered" evidence="10">
    <location>
        <begin position="445"/>
        <end position="537"/>
    </location>
</feature>
<feature type="compositionally biased region" description="Polar residues" evidence="10">
    <location>
        <begin position="354"/>
        <end position="394"/>
    </location>
</feature>
<evidence type="ECO:0000256" key="3">
    <source>
        <dbReference type="ARBA" id="ARBA00022536"/>
    </source>
</evidence>
<comment type="subcellular location">
    <subcellularLocation>
        <location evidence="1">Cell membrane</location>
    </subcellularLocation>
</comment>
<feature type="signal peptide" evidence="12">
    <location>
        <begin position="1"/>
        <end position="19"/>
    </location>
</feature>
<keyword evidence="5" id="KW-0677">Repeat</keyword>